<evidence type="ECO:0000313" key="2">
    <source>
        <dbReference type="WBParaSite" id="PDA_v2.g20989.t1"/>
    </source>
</evidence>
<reference evidence="2" key="1">
    <citation type="submission" date="2022-11" db="UniProtKB">
        <authorList>
            <consortium name="WormBaseParasite"/>
        </authorList>
    </citation>
    <scope>IDENTIFICATION</scope>
</reference>
<dbReference type="Proteomes" id="UP000887578">
    <property type="component" value="Unplaced"/>
</dbReference>
<sequence length="69" mass="8207">MNPHRNRLSDESIEDTMTIENQMLLEKVKYSRKNEEIIFDDVFVEIDDEENEEFESIIAEEEAKLIDDA</sequence>
<dbReference type="AlphaFoldDB" id="A0A914PQW3"/>
<accession>A0A914PQW3</accession>
<dbReference type="WBParaSite" id="PDA_v2.g20989.t1">
    <property type="protein sequence ID" value="PDA_v2.g20989.t1"/>
    <property type="gene ID" value="PDA_v2.g20989"/>
</dbReference>
<name>A0A914PQW3_9BILA</name>
<proteinExistence type="predicted"/>
<organism evidence="1 2">
    <name type="scientific">Panagrolaimus davidi</name>
    <dbReference type="NCBI Taxonomy" id="227884"/>
    <lineage>
        <taxon>Eukaryota</taxon>
        <taxon>Metazoa</taxon>
        <taxon>Ecdysozoa</taxon>
        <taxon>Nematoda</taxon>
        <taxon>Chromadorea</taxon>
        <taxon>Rhabditida</taxon>
        <taxon>Tylenchina</taxon>
        <taxon>Panagrolaimomorpha</taxon>
        <taxon>Panagrolaimoidea</taxon>
        <taxon>Panagrolaimidae</taxon>
        <taxon>Panagrolaimus</taxon>
    </lineage>
</organism>
<keyword evidence="1" id="KW-1185">Reference proteome</keyword>
<evidence type="ECO:0000313" key="1">
    <source>
        <dbReference type="Proteomes" id="UP000887578"/>
    </source>
</evidence>
<protein>
    <submittedName>
        <fullName evidence="2">Uncharacterized protein</fullName>
    </submittedName>
</protein>